<evidence type="ECO:0000313" key="5">
    <source>
        <dbReference type="Proteomes" id="UP001549749"/>
    </source>
</evidence>
<comment type="caution">
    <text evidence="4">The sequence shown here is derived from an EMBL/GenBank/DDBJ whole genome shotgun (WGS) entry which is preliminary data.</text>
</comment>
<evidence type="ECO:0000256" key="2">
    <source>
        <dbReference type="ARBA" id="ARBA00023295"/>
    </source>
</evidence>
<organism evidence="4 5">
    <name type="scientific">Chitinophaga defluvii</name>
    <dbReference type="NCBI Taxonomy" id="3163343"/>
    <lineage>
        <taxon>Bacteria</taxon>
        <taxon>Pseudomonadati</taxon>
        <taxon>Bacteroidota</taxon>
        <taxon>Chitinophagia</taxon>
        <taxon>Chitinophagales</taxon>
        <taxon>Chitinophagaceae</taxon>
        <taxon>Chitinophaga</taxon>
    </lineage>
</organism>
<evidence type="ECO:0000259" key="3">
    <source>
        <dbReference type="Pfam" id="PF00150"/>
    </source>
</evidence>
<dbReference type="EMBL" id="JBEXAC010000001">
    <property type="protein sequence ID" value="MET6998364.1"/>
    <property type="molecule type" value="Genomic_DNA"/>
</dbReference>
<evidence type="ECO:0000313" key="4">
    <source>
        <dbReference type="EMBL" id="MET6998364.1"/>
    </source>
</evidence>
<gene>
    <name evidence="4" type="ORF">ABR189_13335</name>
</gene>
<dbReference type="SUPFAM" id="SSF51445">
    <property type="entry name" value="(Trans)glycosidases"/>
    <property type="match status" value="1"/>
</dbReference>
<keyword evidence="5" id="KW-1185">Reference proteome</keyword>
<accession>A0ABV2T5T1</accession>
<reference evidence="4 5" key="1">
    <citation type="submission" date="2024-06" db="EMBL/GenBank/DDBJ databases">
        <title>Chitinophaga defluvii sp. nov., isolated from municipal sewage.</title>
        <authorList>
            <person name="Zhang L."/>
        </authorList>
    </citation>
    <scope>NUCLEOTIDE SEQUENCE [LARGE SCALE GENOMIC DNA]</scope>
    <source>
        <strain evidence="4 5">H8</strain>
    </source>
</reference>
<evidence type="ECO:0000256" key="1">
    <source>
        <dbReference type="ARBA" id="ARBA00022801"/>
    </source>
</evidence>
<proteinExistence type="predicted"/>
<feature type="domain" description="Glycoside hydrolase family 5" evidence="3">
    <location>
        <begin position="415"/>
        <end position="657"/>
    </location>
</feature>
<dbReference type="Proteomes" id="UP001549749">
    <property type="component" value="Unassembled WGS sequence"/>
</dbReference>
<keyword evidence="2" id="KW-0326">Glycosidase</keyword>
<dbReference type="Gene3D" id="3.20.20.80">
    <property type="entry name" value="Glycosidases"/>
    <property type="match status" value="1"/>
</dbReference>
<dbReference type="InterPro" id="IPR017853">
    <property type="entry name" value="GH"/>
</dbReference>
<dbReference type="InterPro" id="IPR001547">
    <property type="entry name" value="Glyco_hydro_5"/>
</dbReference>
<sequence length="1012" mass="110482">MNRRASLKALAIGSASVIAPLAGWSHATGKRRAIAEDITEAAKPDDTTASVLAAAAAVAGSARRNVLHLVADSALLDILNGKLPSHILPLPRHKLNETELLGKLAGGDGMIWIGSPEGIPAALSVGAFRPSATAMTVNVADKAPMVLPDIEFNPAVVFSAYIAPPKEMPNHNIDEEVRADFLPVLEARDRFGNLAGYPGLLMSYYAPSLAEGRFMGSDCWFFLFSKPEAALETNGWLRLLQQVDARWKGGLQVYANHSNYAAYNTGERVQVRTRLQNHCNQAVAATMRYTVKAPGATAFTPLLTTRRVAAAGSDTEALCDFRPASIPGLWTIQLEILQDVEKATLLALEGEPVVVDKRYMGFMVQEASLQTPPILAVKGPSIVLDGEEGFWAGTHYYPSTSWWEWAWRDFHPLKAAEDFSAIRRAGYRIVRVWVDPVLDEPVLRAMDAAIRLAAANGVVLDICIFTQWARQMGFEKPDGEQVLFNYREQRDFNIVSFSLRNLELQRAFVRTLAVRWKNAGNVIYNLANEVYLKDPDDTQMDAAVRNWQDIPAAKGTVRDSLLFRRWANEMTAVIRDAGGRQPVMPGYMFSTMDGGDTYLANEEASILPWHNYLPPVQAGLTAQYFDPLGSNRPMIIEEFGNGKWNNLSYYDASVHYALAGGAAAAMSYEWGVSWLSRESCYWPLPLREASQQTPDPRWFTPYLELDKTWMERGVGLCPTPSGTGYGSICHGTPFPAPAAIALGRLGLMGKGLQRVAAPEKVYIIVPAGQLAAMEPVKQTLAALWAAKALFGVWQESALEALPAGTKAVICPHPLTNKAAFNTLKAKGVAVYEGPDAWRNCTALEKIPVSNGDAVNLLTRRTKNGILFTLAAKEAGSTSEPNPAPGKVHAVSLQYHNNTAGLALRDFGLVQVTTDGITLMEGEGELRINGALLCKVQEGRVILSTGGNNSLLRTKDLQLAVTMPTRITFAQKIAGIAVSDGFNQPVKAPWRVTGKELLIDDQLAKYIIHVSFV</sequence>
<dbReference type="RefSeq" id="WP_354660999.1">
    <property type="nucleotide sequence ID" value="NZ_JBEXAC010000001.1"/>
</dbReference>
<protein>
    <submittedName>
        <fullName evidence="4">Cellulase family glycosylhydrolase</fullName>
    </submittedName>
</protein>
<name>A0ABV2T5T1_9BACT</name>
<keyword evidence="1" id="KW-0378">Hydrolase</keyword>
<dbReference type="Pfam" id="PF00150">
    <property type="entry name" value="Cellulase"/>
    <property type="match status" value="1"/>
</dbReference>